<name>A0A8C9E913_PHOSS</name>
<dbReference type="Proteomes" id="UP000694554">
    <property type="component" value="Chromosome 20"/>
</dbReference>
<feature type="region of interest" description="Disordered" evidence="2">
    <location>
        <begin position="1"/>
        <end position="61"/>
    </location>
</feature>
<feature type="coiled-coil region" evidence="1">
    <location>
        <begin position="804"/>
        <end position="831"/>
    </location>
</feature>
<keyword evidence="1" id="KW-0175">Coiled coil</keyword>
<keyword evidence="4" id="KW-1185">Reference proteome</keyword>
<dbReference type="GO" id="GO:0044458">
    <property type="term" value="P:motile cilium assembly"/>
    <property type="evidence" value="ECO:0007669"/>
    <property type="project" value="Ensembl"/>
</dbReference>
<evidence type="ECO:0000256" key="1">
    <source>
        <dbReference type="SAM" id="Coils"/>
    </source>
</evidence>
<reference evidence="3" key="2">
    <citation type="submission" date="2025-08" db="UniProtKB">
        <authorList>
            <consortium name="Ensembl"/>
        </authorList>
    </citation>
    <scope>IDENTIFICATION</scope>
</reference>
<gene>
    <name evidence="3" type="primary">CCDC40</name>
</gene>
<dbReference type="GO" id="GO:0005930">
    <property type="term" value="C:axoneme"/>
    <property type="evidence" value="ECO:0007669"/>
    <property type="project" value="Ensembl"/>
</dbReference>
<protein>
    <submittedName>
        <fullName evidence="3">Coiled-coil domain 40 molecular ruler complex subunit</fullName>
    </submittedName>
</protein>
<reference evidence="3" key="1">
    <citation type="submission" date="2019-08" db="EMBL/GenBank/DDBJ databases">
        <title>Phocoena sinus (Vaquita) genome, mPhoSin1, primary haplotype.</title>
        <authorList>
            <person name="Morin P."/>
            <person name="Mountcastle J."/>
            <person name="Fungtammasan C."/>
            <person name="Rhie A."/>
            <person name="Rojas-Bracho L."/>
            <person name="Smith C.R."/>
            <person name="Taylor B.L."/>
            <person name="Gulland F.M.D."/>
            <person name="Musser W."/>
            <person name="Houck M."/>
            <person name="Haase B."/>
            <person name="Paez S."/>
            <person name="Howe K."/>
            <person name="Torrance J."/>
            <person name="Formenti G."/>
            <person name="Phillippy A."/>
            <person name="Ryder O."/>
            <person name="Jarvis E.D."/>
            <person name="Fedrigo O."/>
        </authorList>
    </citation>
    <scope>NUCLEOTIDE SEQUENCE [LARGE SCALE GENOMIC DNA]</scope>
</reference>
<dbReference type="GO" id="GO:0036159">
    <property type="term" value="P:inner dynein arm assembly"/>
    <property type="evidence" value="ECO:0007669"/>
    <property type="project" value="Ensembl"/>
</dbReference>
<dbReference type="GO" id="GO:0030324">
    <property type="term" value="P:lung development"/>
    <property type="evidence" value="ECO:0007669"/>
    <property type="project" value="Ensembl"/>
</dbReference>
<dbReference type="InterPro" id="IPR037386">
    <property type="entry name" value="CCDC40"/>
</dbReference>
<dbReference type="GO" id="GO:0060287">
    <property type="term" value="P:epithelial cilium movement involved in determination of left/right asymmetry"/>
    <property type="evidence" value="ECO:0007669"/>
    <property type="project" value="Ensembl"/>
</dbReference>
<reference evidence="3" key="3">
    <citation type="submission" date="2025-09" db="UniProtKB">
        <authorList>
            <consortium name="Ensembl"/>
        </authorList>
    </citation>
    <scope>IDENTIFICATION</scope>
</reference>
<dbReference type="GO" id="GO:0030317">
    <property type="term" value="P:flagellated sperm motility"/>
    <property type="evidence" value="ECO:0007669"/>
    <property type="project" value="Ensembl"/>
</dbReference>
<dbReference type="PANTHER" id="PTHR16275:SF8">
    <property type="entry name" value="COILED-COIL DOMAIN-CONTAINING PROTEIN 40"/>
    <property type="match status" value="1"/>
</dbReference>
<proteinExistence type="predicted"/>
<dbReference type="PANTHER" id="PTHR16275">
    <property type="entry name" value="COILED-COIL DOMAIN-CONTAINING PROTEIN 40"/>
    <property type="match status" value="1"/>
</dbReference>
<dbReference type="GO" id="GO:0035469">
    <property type="term" value="P:determination of pancreatic left/right asymmetry"/>
    <property type="evidence" value="ECO:0007669"/>
    <property type="project" value="Ensembl"/>
</dbReference>
<feature type="coiled-coil region" evidence="1">
    <location>
        <begin position="646"/>
        <end position="680"/>
    </location>
</feature>
<feature type="compositionally biased region" description="Acidic residues" evidence="2">
    <location>
        <begin position="82"/>
        <end position="92"/>
    </location>
</feature>
<dbReference type="GO" id="GO:0001947">
    <property type="term" value="P:heart looping"/>
    <property type="evidence" value="ECO:0007669"/>
    <property type="project" value="Ensembl"/>
</dbReference>
<evidence type="ECO:0000313" key="4">
    <source>
        <dbReference type="Proteomes" id="UP000694554"/>
    </source>
</evidence>
<feature type="coiled-coil region" evidence="1">
    <location>
        <begin position="234"/>
        <end position="289"/>
    </location>
</feature>
<dbReference type="Pfam" id="PF08647">
    <property type="entry name" value="BRE1"/>
    <property type="match status" value="1"/>
</dbReference>
<dbReference type="GeneTree" id="ENSGT00440000035688"/>
<dbReference type="GO" id="GO:0071907">
    <property type="term" value="P:determination of digestive tract left/right asymmetry"/>
    <property type="evidence" value="ECO:0007669"/>
    <property type="project" value="Ensembl"/>
</dbReference>
<organism evidence="3 4">
    <name type="scientific">Phocoena sinus</name>
    <name type="common">Vaquita</name>
    <dbReference type="NCBI Taxonomy" id="42100"/>
    <lineage>
        <taxon>Eukaryota</taxon>
        <taxon>Metazoa</taxon>
        <taxon>Chordata</taxon>
        <taxon>Craniata</taxon>
        <taxon>Vertebrata</taxon>
        <taxon>Euteleostomi</taxon>
        <taxon>Mammalia</taxon>
        <taxon>Eutheria</taxon>
        <taxon>Laurasiatheria</taxon>
        <taxon>Artiodactyla</taxon>
        <taxon>Whippomorpha</taxon>
        <taxon>Cetacea</taxon>
        <taxon>Odontoceti</taxon>
        <taxon>Phocoenidae</taxon>
        <taxon>Phocoena</taxon>
    </lineage>
</organism>
<dbReference type="Ensembl" id="ENSPSNT00000031872.1">
    <property type="protein sequence ID" value="ENSPSNP00000028385.1"/>
    <property type="gene ID" value="ENSPSNG00000020596.1"/>
</dbReference>
<accession>A0A8C9E913</accession>
<feature type="coiled-coil region" evidence="1">
    <location>
        <begin position="572"/>
        <end position="620"/>
    </location>
</feature>
<evidence type="ECO:0000256" key="2">
    <source>
        <dbReference type="SAM" id="MobiDB-lite"/>
    </source>
</evidence>
<dbReference type="AlphaFoldDB" id="A0A8C9E913"/>
<feature type="region of interest" description="Disordered" evidence="2">
    <location>
        <begin position="74"/>
        <end position="94"/>
    </location>
</feature>
<dbReference type="GO" id="GO:0005576">
    <property type="term" value="C:extracellular region"/>
    <property type="evidence" value="ECO:0007669"/>
    <property type="project" value="GOC"/>
</dbReference>
<dbReference type="GO" id="GO:0003356">
    <property type="term" value="P:regulation of cilium beat frequency"/>
    <property type="evidence" value="ECO:0007669"/>
    <property type="project" value="Ensembl"/>
</dbReference>
<dbReference type="GO" id="GO:0071910">
    <property type="term" value="P:determination of liver left/right asymmetry"/>
    <property type="evidence" value="ECO:0007669"/>
    <property type="project" value="Ensembl"/>
</dbReference>
<sequence>MDQESGVLRQKVFPLGAQHRLGQSRGSSNTSLDFDEPPLVTEGPSTQEPEPDAHPGEGATSSFLDRIQQLSMAEEGGLVESVESEASDEAEEDRSQLVVLDPNHPLMIRFQAALKNYLNRQIEKLRLELQELGVATKQSRIQRQELGVDLYGVQQHLARLQMQLEKSHDRHSITACERRRKEEELRSVRLRYGRTCETAGEERKKLAALQTEMETLALHLFYMQNIDQDVRDDIRVMKRVVKKSEAERMRAELEKKQQDLHVDQLTTRANQLQEQIALFEAQYRAQAEDTRTLRKAVSEVSAPWHRRHLAAPSECQHQVKSMDGELEAYKKSIIKEEEKNEKLASILNRCLAKEEAFQNEFNTYRLTLLDTEDALGKAHMVWSCLPPAGQTIQHELELGRKMDASIVEKLQEHVTSNKMTKYFHQLIPEASEGKTNLVTHHSKIDGDIAQTTLDITNTSCRLDTHQKTLAELDKEVKKVNDLIANSENEISRRTILIERKQGLINFLNKQLEQMISELGGEEVGPLELEIKRLTKLIEEQNAGVTQAQVTWLRLQQEMVTATQGREEHLASLDMSKKEIHILEQKKLRIENKIDQEKKEQKQIERHMRDLDNDLKKLNVLVNQNRCTSEELQQGNLATEGEFVRALKASERETIEMQEKLNELREEKAAVLNSLVEAEHQIMLWDKKIQLAKEMRASVDSETGQTEIRAMKAEIHRMKVKHGQLLKQQEKMIQDMELAVARRETISTRAEGQCKMDKKLLTRTDFHCKQTELRRKIRDIHKATEECTQTILELEETQKSVSDSLLEKQEQLSRMQAKADELEADLYQLAALKRQNLSTLVALQSRLKHLQAVKDGRYIFLLRDKQSLLAELKRLDDRLASISSILHHVKDEHPQFQEALLKVSRSISNRLESSGP</sequence>
<feature type="coiled-coil region" evidence="1">
    <location>
        <begin position="462"/>
        <end position="517"/>
    </location>
</feature>
<evidence type="ECO:0000313" key="3">
    <source>
        <dbReference type="Ensembl" id="ENSPSNP00000028385.1"/>
    </source>
</evidence>